<evidence type="ECO:0000256" key="1">
    <source>
        <dbReference type="ARBA" id="ARBA00005417"/>
    </source>
</evidence>
<organism evidence="7 8">
    <name type="scientific">Aquamicrobium terrae</name>
    <dbReference type="NCBI Taxonomy" id="1324945"/>
    <lineage>
        <taxon>Bacteria</taxon>
        <taxon>Pseudomonadati</taxon>
        <taxon>Pseudomonadota</taxon>
        <taxon>Alphaproteobacteria</taxon>
        <taxon>Hyphomicrobiales</taxon>
        <taxon>Phyllobacteriaceae</taxon>
        <taxon>Aquamicrobium</taxon>
    </lineage>
</organism>
<dbReference type="InterPro" id="IPR003439">
    <property type="entry name" value="ABC_transporter-like_ATP-bd"/>
</dbReference>
<evidence type="ECO:0000256" key="4">
    <source>
        <dbReference type="ARBA" id="ARBA00022840"/>
    </source>
</evidence>
<dbReference type="InterPro" id="IPR017871">
    <property type="entry name" value="ABC_transporter-like_CS"/>
</dbReference>
<comment type="caution">
    <text evidence="7">The sequence shown here is derived from an EMBL/GenBank/DDBJ whole genome shotgun (WGS) entry which is preliminary data.</text>
</comment>
<dbReference type="PROSITE" id="PS00211">
    <property type="entry name" value="ABC_TRANSPORTER_1"/>
    <property type="match status" value="1"/>
</dbReference>
<keyword evidence="8" id="KW-1185">Reference proteome</keyword>
<proteinExistence type="inferred from homology"/>
<dbReference type="PANTHER" id="PTHR43820">
    <property type="entry name" value="HIGH-AFFINITY BRANCHED-CHAIN AMINO ACID TRANSPORT ATP-BINDING PROTEIN LIVF"/>
    <property type="match status" value="1"/>
</dbReference>
<dbReference type="InterPro" id="IPR027417">
    <property type="entry name" value="P-loop_NTPase"/>
</dbReference>
<dbReference type="SUPFAM" id="SSF52540">
    <property type="entry name" value="P-loop containing nucleoside triphosphate hydrolases"/>
    <property type="match status" value="1"/>
</dbReference>
<evidence type="ECO:0000313" key="7">
    <source>
        <dbReference type="EMBL" id="MET3794510.1"/>
    </source>
</evidence>
<evidence type="ECO:0000256" key="2">
    <source>
        <dbReference type="ARBA" id="ARBA00022448"/>
    </source>
</evidence>
<dbReference type="GO" id="GO:0005524">
    <property type="term" value="F:ATP binding"/>
    <property type="evidence" value="ECO:0007669"/>
    <property type="project" value="UniProtKB-KW"/>
</dbReference>
<keyword evidence="4 7" id="KW-0067">ATP-binding</keyword>
<evidence type="ECO:0000256" key="5">
    <source>
        <dbReference type="ARBA" id="ARBA00022970"/>
    </source>
</evidence>
<feature type="domain" description="ABC transporter" evidence="6">
    <location>
        <begin position="2"/>
        <end position="116"/>
    </location>
</feature>
<evidence type="ECO:0000259" key="6">
    <source>
        <dbReference type="Pfam" id="PF00005"/>
    </source>
</evidence>
<dbReference type="Gene3D" id="3.40.50.300">
    <property type="entry name" value="P-loop containing nucleotide triphosphate hydrolases"/>
    <property type="match status" value="1"/>
</dbReference>
<protein>
    <submittedName>
        <fullName evidence="7">Branched-chain amino acid transport system ATP-binding protein</fullName>
    </submittedName>
</protein>
<dbReference type="PANTHER" id="PTHR43820:SF4">
    <property type="entry name" value="HIGH-AFFINITY BRANCHED-CHAIN AMINO ACID TRANSPORT ATP-BINDING PROTEIN LIVF"/>
    <property type="match status" value="1"/>
</dbReference>
<keyword evidence="5" id="KW-0029">Amino-acid transport</keyword>
<keyword evidence="3" id="KW-0547">Nucleotide-binding</keyword>
<name>A0ABV2N6S1_9HYPH</name>
<dbReference type="Pfam" id="PF00005">
    <property type="entry name" value="ABC_tran"/>
    <property type="match status" value="1"/>
</dbReference>
<dbReference type="InterPro" id="IPR052156">
    <property type="entry name" value="BCAA_Transport_ATP-bd_LivF"/>
</dbReference>
<dbReference type="EMBL" id="JBEPML010000025">
    <property type="protein sequence ID" value="MET3794510.1"/>
    <property type="molecule type" value="Genomic_DNA"/>
</dbReference>
<reference evidence="7 8" key="1">
    <citation type="submission" date="2024-06" db="EMBL/GenBank/DDBJ databases">
        <title>Genomic Encyclopedia of Type Strains, Phase IV (KMG-IV): sequencing the most valuable type-strain genomes for metagenomic binning, comparative biology and taxonomic classification.</title>
        <authorList>
            <person name="Goeker M."/>
        </authorList>
    </citation>
    <scope>NUCLEOTIDE SEQUENCE [LARGE SCALE GENOMIC DNA]</scope>
    <source>
        <strain evidence="7 8">DSM 27865</strain>
    </source>
</reference>
<evidence type="ECO:0000256" key="3">
    <source>
        <dbReference type="ARBA" id="ARBA00022741"/>
    </source>
</evidence>
<accession>A0ABV2N6S1</accession>
<sequence length="190" mass="20228">MAGLLPITSGKVFFEGEDVTRLQAERLARNGLLLVPQEGNIFANLSVEENLRLGAGLSRKTGIGAGIEKAFAMFPILRQRRQQTAGTLSGGERQMLAIASAIIADPKLLILDEPTSGLAPVIVHQLIEQAVKYARSGATVVWMIGDSVDAILPYGDKAVLVHGGQCVGQWTAADMPSGDHLADLYMGNLH</sequence>
<comment type="similarity">
    <text evidence="1">Belongs to the ABC transporter superfamily.</text>
</comment>
<dbReference type="Proteomes" id="UP001549076">
    <property type="component" value="Unassembled WGS sequence"/>
</dbReference>
<evidence type="ECO:0000313" key="8">
    <source>
        <dbReference type="Proteomes" id="UP001549076"/>
    </source>
</evidence>
<keyword evidence="2" id="KW-0813">Transport</keyword>
<gene>
    <name evidence="7" type="ORF">ABID37_004750</name>
</gene>